<evidence type="ECO:0000256" key="1">
    <source>
        <dbReference type="ARBA" id="ARBA00022475"/>
    </source>
</evidence>
<dbReference type="RefSeq" id="WP_069808420.1">
    <property type="nucleotide sequence ID" value="NZ_CP017305.1"/>
</dbReference>
<proteinExistence type="predicted"/>
<evidence type="ECO:0000256" key="5">
    <source>
        <dbReference type="SAM" id="Phobius"/>
    </source>
</evidence>
<keyword evidence="1" id="KW-1003">Cell membrane</keyword>
<dbReference type="KEGG" id="clz:BIU88_00045"/>
<evidence type="ECO:0000256" key="3">
    <source>
        <dbReference type="ARBA" id="ARBA00022989"/>
    </source>
</evidence>
<dbReference type="InterPro" id="IPR036465">
    <property type="entry name" value="vWFA_dom_sf"/>
</dbReference>
<dbReference type="OrthoDB" id="6206554at2"/>
<evidence type="ECO:0000256" key="4">
    <source>
        <dbReference type="ARBA" id="ARBA00023136"/>
    </source>
</evidence>
<dbReference type="SMART" id="SM00327">
    <property type="entry name" value="VWA"/>
    <property type="match status" value="1"/>
</dbReference>
<keyword evidence="2 5" id="KW-0812">Transmembrane</keyword>
<feature type="transmembrane region" description="Helical" evidence="5">
    <location>
        <begin position="59"/>
        <end position="77"/>
    </location>
</feature>
<dbReference type="PANTHER" id="PTHR22550:SF5">
    <property type="entry name" value="LEUCINE ZIPPER PROTEIN 4"/>
    <property type="match status" value="1"/>
</dbReference>
<evidence type="ECO:0000313" key="8">
    <source>
        <dbReference type="Proteomes" id="UP000095185"/>
    </source>
</evidence>
<keyword evidence="4 5" id="KW-0472">Membrane</keyword>
<feature type="domain" description="VWFA" evidence="6">
    <location>
        <begin position="90"/>
        <end position="228"/>
    </location>
</feature>
<gene>
    <name evidence="7" type="ORF">BIU88_00045</name>
</gene>
<dbReference type="Gene3D" id="3.40.50.410">
    <property type="entry name" value="von Willebrand factor, type A domain"/>
    <property type="match status" value="1"/>
</dbReference>
<dbReference type="EMBL" id="CP017305">
    <property type="protein sequence ID" value="AOS82688.1"/>
    <property type="molecule type" value="Genomic_DNA"/>
</dbReference>
<organism evidence="7 8">
    <name type="scientific">Chlorobaculum limnaeum</name>
    <dbReference type="NCBI Taxonomy" id="274537"/>
    <lineage>
        <taxon>Bacteria</taxon>
        <taxon>Pseudomonadati</taxon>
        <taxon>Chlorobiota</taxon>
        <taxon>Chlorobiia</taxon>
        <taxon>Chlorobiales</taxon>
        <taxon>Chlorobiaceae</taxon>
        <taxon>Chlorobaculum</taxon>
    </lineage>
</organism>
<keyword evidence="3 5" id="KW-1133">Transmembrane helix</keyword>
<keyword evidence="8" id="KW-1185">Reference proteome</keyword>
<accession>A0A1D8D4G2</accession>
<dbReference type="Proteomes" id="UP000095185">
    <property type="component" value="Chromosome"/>
</dbReference>
<feature type="transmembrane region" description="Helical" evidence="5">
    <location>
        <begin position="6"/>
        <end position="26"/>
    </location>
</feature>
<protein>
    <recommendedName>
        <fullName evidence="6">VWFA domain-containing protein</fullName>
    </recommendedName>
</protein>
<dbReference type="InterPro" id="IPR002035">
    <property type="entry name" value="VWF_A"/>
</dbReference>
<dbReference type="PANTHER" id="PTHR22550">
    <property type="entry name" value="SPORE GERMINATION PROTEIN"/>
    <property type="match status" value="1"/>
</dbReference>
<evidence type="ECO:0000313" key="7">
    <source>
        <dbReference type="EMBL" id="AOS82688.1"/>
    </source>
</evidence>
<evidence type="ECO:0000259" key="6">
    <source>
        <dbReference type="PROSITE" id="PS50234"/>
    </source>
</evidence>
<reference evidence="7" key="1">
    <citation type="submission" date="2016-09" db="EMBL/GenBank/DDBJ databases">
        <title>Genome sequence of Chlorobaculum limnaeum.</title>
        <authorList>
            <person name="Liu Z."/>
            <person name="Tank M."/>
            <person name="Bryant D.A."/>
        </authorList>
    </citation>
    <scope>NUCLEOTIDE SEQUENCE [LARGE SCALE GENOMIC DNA]</scope>
    <source>
        <strain evidence="7">DSM 1677</strain>
    </source>
</reference>
<dbReference type="STRING" id="274537.BIU88_00045"/>
<evidence type="ECO:0000256" key="2">
    <source>
        <dbReference type="ARBA" id="ARBA00022692"/>
    </source>
</evidence>
<name>A0A1D8D4G2_CHLLM</name>
<dbReference type="PROSITE" id="PS50234">
    <property type="entry name" value="VWFA"/>
    <property type="match status" value="1"/>
</dbReference>
<dbReference type="AlphaFoldDB" id="A0A1D8D4G2"/>
<dbReference type="InterPro" id="IPR050768">
    <property type="entry name" value="UPF0353/GerABKA_families"/>
</dbReference>
<dbReference type="SUPFAM" id="SSF53300">
    <property type="entry name" value="vWA-like"/>
    <property type="match status" value="1"/>
</dbReference>
<dbReference type="Pfam" id="PF13519">
    <property type="entry name" value="VWA_2"/>
    <property type="match status" value="1"/>
</dbReference>
<sequence length="335" mass="36654">MCFARPGYLILLWVLVPLSALVFYGVRRKISLWKKIDATDGSSGILPAMSFRKLVLRRFMLLLSAALMIVSMAGPQLCRGQKPVRQKGIDVVFMLDISNSMLARDTAPDRLTRAKSELLQISRSLGEGRKVLLLFAGTPVVQCPLTSDDEDFEILLDMATPDLITTQGTDYRRAFDSALRLADSGERASGNETVLVLCSDGEDHGYDLGDIAATMKKRGVYLHVIGVGGVQPVQIPMPGGPKRDARGRVVLTSFRPDLLAGLIKTVDGKFYYSRPDAPVNDQVAANIAAEAASARWIMAPGQRVPMHGETIFVALLFFVSGSMMTDVRRPARQNI</sequence>